<sequence>MSSAQPYIVGFSDSVHDRSACLFRGTTPLVGIEEERLTRQRYALDFAGRDRWDAAVYRELDLVGGTAGFHDARMRRLTDYCLAAAGIDESQVSLWIGSSLHTAFPFADRAVYLNHHLAHAASAFFGSGATSAAILIMDGYGDSTSGDAFETMSIYAGTEARIDTLQRVSGVRTDIHMANSAGIFYRIATLLSGFSVVDEGKAMGLAGHGEPRYQKHILEHISFGADEVEIDNDRIWRAMQPYRSTELADRADMAASFQAVLEQIGVFYARRARELTGSDTLCMAGGVALNCVANQKILEQAGFSRVWVFPAAADNGIAMGAAYYGAHVLHRGGPASGLATPCLGRGYPREQVLAALEEITGLAAVEEIGLRACAERAARRIAAGELVAWFQDGSEIGPRALGHRSLLGDPRTVDMRERINAAVKSREAFRPLAPLVLEEEAGDWFDCARSPYMLFTPDVRPRTAQLAPAIVHADGTARVQTLAEADNPALHLLLREFRRHTGLPLVINTSFNLRGEPIVETPLDAVRAFAEAPIPVLCIDGFWVTKAEGVRSEGVRSEGARSDGARSTAGGPDDPGPLGRAG</sequence>
<gene>
    <name evidence="5" type="ORF">MXD59_05175</name>
</gene>
<evidence type="ECO:0000259" key="3">
    <source>
        <dbReference type="Pfam" id="PF02543"/>
    </source>
</evidence>
<dbReference type="EMBL" id="JALKFT010000003">
    <property type="protein sequence ID" value="MCK9875178.1"/>
    <property type="molecule type" value="Genomic_DNA"/>
</dbReference>
<feature type="domain" description="Carbamoyltransferase" evidence="3">
    <location>
        <begin position="111"/>
        <end position="322"/>
    </location>
</feature>
<dbReference type="Gene3D" id="3.90.870.20">
    <property type="entry name" value="Carbamoyltransferase, C-terminal domain"/>
    <property type="match status" value="1"/>
</dbReference>
<protein>
    <recommendedName>
        <fullName evidence="7">Carbamoyltransferase</fullName>
    </recommendedName>
</protein>
<comment type="caution">
    <text evidence="5">The sequence shown here is derived from an EMBL/GenBank/DDBJ whole genome shotgun (WGS) entry which is preliminary data.</text>
</comment>
<evidence type="ECO:0000256" key="1">
    <source>
        <dbReference type="ARBA" id="ARBA00006129"/>
    </source>
</evidence>
<dbReference type="PANTHER" id="PTHR34847:SF1">
    <property type="entry name" value="NODULATION PROTEIN U"/>
    <property type="match status" value="1"/>
</dbReference>
<dbReference type="InterPro" id="IPR051338">
    <property type="entry name" value="NodU/CmcH_Carbamoyltrnsfr"/>
</dbReference>
<keyword evidence="6" id="KW-1185">Reference proteome</keyword>
<dbReference type="SUPFAM" id="SSF53067">
    <property type="entry name" value="Actin-like ATPase domain"/>
    <property type="match status" value="1"/>
</dbReference>
<dbReference type="Pfam" id="PF02543">
    <property type="entry name" value="Carbam_trans_N"/>
    <property type="match status" value="1"/>
</dbReference>
<evidence type="ECO:0008006" key="7">
    <source>
        <dbReference type="Google" id="ProtNLM"/>
    </source>
</evidence>
<dbReference type="InterPro" id="IPR043129">
    <property type="entry name" value="ATPase_NBD"/>
</dbReference>
<evidence type="ECO:0000313" key="5">
    <source>
        <dbReference type="EMBL" id="MCK9875178.1"/>
    </source>
</evidence>
<proteinExistence type="inferred from homology"/>
<organism evidence="5 6">
    <name type="scientific">Frankia umida</name>
    <dbReference type="NCBI Taxonomy" id="573489"/>
    <lineage>
        <taxon>Bacteria</taxon>
        <taxon>Bacillati</taxon>
        <taxon>Actinomycetota</taxon>
        <taxon>Actinomycetes</taxon>
        <taxon>Frankiales</taxon>
        <taxon>Frankiaceae</taxon>
        <taxon>Frankia</taxon>
    </lineage>
</organism>
<dbReference type="InterPro" id="IPR003696">
    <property type="entry name" value="Carbtransf_dom"/>
</dbReference>
<dbReference type="Proteomes" id="UP001201873">
    <property type="component" value="Unassembled WGS sequence"/>
</dbReference>
<feature type="domain" description="Carbamoyltransferase C-terminal" evidence="4">
    <location>
        <begin position="378"/>
        <end position="546"/>
    </location>
</feature>
<dbReference type="CDD" id="cd24098">
    <property type="entry name" value="ASKHA_NBD_TobZ_N"/>
    <property type="match status" value="1"/>
</dbReference>
<reference evidence="5 6" key="1">
    <citation type="submission" date="2022-04" db="EMBL/GenBank/DDBJ databases">
        <title>Genome diversity in the genus Frankia.</title>
        <authorList>
            <person name="Carlos-Shanley C."/>
            <person name="Hahn D."/>
        </authorList>
    </citation>
    <scope>NUCLEOTIDE SEQUENCE [LARGE SCALE GENOMIC DNA]</scope>
    <source>
        <strain evidence="5 6">Ag45/Mut15</strain>
    </source>
</reference>
<dbReference type="RefSeq" id="WP_248823640.1">
    <property type="nucleotide sequence ID" value="NZ_JALKFT010000003.1"/>
</dbReference>
<evidence type="ECO:0000256" key="2">
    <source>
        <dbReference type="SAM" id="MobiDB-lite"/>
    </source>
</evidence>
<feature type="region of interest" description="Disordered" evidence="2">
    <location>
        <begin position="551"/>
        <end position="582"/>
    </location>
</feature>
<dbReference type="InterPro" id="IPR031730">
    <property type="entry name" value="Carbam_trans_C"/>
</dbReference>
<dbReference type="Gene3D" id="3.30.420.40">
    <property type="match status" value="2"/>
</dbReference>
<dbReference type="Pfam" id="PF16861">
    <property type="entry name" value="Carbam_trans_C"/>
    <property type="match status" value="1"/>
</dbReference>
<accession>A0ABT0JVY1</accession>
<name>A0ABT0JVY1_9ACTN</name>
<comment type="similarity">
    <text evidence="1">Belongs to the NodU/CmcH family.</text>
</comment>
<dbReference type="PANTHER" id="PTHR34847">
    <property type="entry name" value="NODULATION PROTEIN U"/>
    <property type="match status" value="1"/>
</dbReference>
<evidence type="ECO:0000259" key="4">
    <source>
        <dbReference type="Pfam" id="PF16861"/>
    </source>
</evidence>
<evidence type="ECO:0000313" key="6">
    <source>
        <dbReference type="Proteomes" id="UP001201873"/>
    </source>
</evidence>
<dbReference type="InterPro" id="IPR038152">
    <property type="entry name" value="Carbam_trans_C_sf"/>
</dbReference>
<feature type="compositionally biased region" description="Basic and acidic residues" evidence="2">
    <location>
        <begin position="551"/>
        <end position="564"/>
    </location>
</feature>